<evidence type="ECO:0000256" key="1">
    <source>
        <dbReference type="ARBA" id="ARBA00022670"/>
    </source>
</evidence>
<reference evidence="6 7" key="1">
    <citation type="submission" date="2024-06" db="EMBL/GenBank/DDBJ databases">
        <authorList>
            <person name="Lee S.D."/>
        </authorList>
    </citation>
    <scope>NUCLEOTIDE SEQUENCE [LARGE SCALE GENOMIC DNA]</scope>
    <source>
        <strain evidence="6 7">N1-10</strain>
    </source>
</reference>
<keyword evidence="3" id="KW-0720">Serine protease</keyword>
<feature type="compositionally biased region" description="Low complexity" evidence="4">
    <location>
        <begin position="46"/>
        <end position="59"/>
    </location>
</feature>
<dbReference type="InterPro" id="IPR023828">
    <property type="entry name" value="Peptidase_S8_Ser-AS"/>
</dbReference>
<dbReference type="PROSITE" id="PS00138">
    <property type="entry name" value="SUBTILASE_SER"/>
    <property type="match status" value="1"/>
</dbReference>
<dbReference type="RefSeq" id="WP_380568088.1">
    <property type="nucleotide sequence ID" value="NZ_JBEUKS010000015.1"/>
</dbReference>
<feature type="signal peptide" evidence="5">
    <location>
        <begin position="1"/>
        <end position="32"/>
    </location>
</feature>
<gene>
    <name evidence="6" type="ORF">ABUW04_32775</name>
</gene>
<dbReference type="InterPro" id="IPR036852">
    <property type="entry name" value="Peptidase_S8/S53_dom_sf"/>
</dbReference>
<organism evidence="6 7">
    <name type="scientific">Streptacidiphilus jeojiensis</name>
    <dbReference type="NCBI Taxonomy" id="3229225"/>
    <lineage>
        <taxon>Bacteria</taxon>
        <taxon>Bacillati</taxon>
        <taxon>Actinomycetota</taxon>
        <taxon>Actinomycetes</taxon>
        <taxon>Kitasatosporales</taxon>
        <taxon>Streptomycetaceae</taxon>
        <taxon>Streptacidiphilus</taxon>
    </lineage>
</organism>
<feature type="region of interest" description="Disordered" evidence="4">
    <location>
        <begin position="428"/>
        <end position="486"/>
    </location>
</feature>
<feature type="compositionally biased region" description="Low complexity" evidence="4">
    <location>
        <begin position="449"/>
        <end position="465"/>
    </location>
</feature>
<evidence type="ECO:0000256" key="5">
    <source>
        <dbReference type="SAM" id="SignalP"/>
    </source>
</evidence>
<name>A0ABV6XXQ7_9ACTN</name>
<protein>
    <recommendedName>
        <fullName evidence="8">Peptidase S8/S53 domain-containing protein</fullName>
    </recommendedName>
</protein>
<sequence length="1363" mass="137766">MNWSISSAPTRALALLAVTGALISVTTGLAAAAPVAPGTPTPPAAPKASAPAAAEGRPALGSSWKPGTAKGAAQKAGQVVPGQVVLQLSPQTALTSGKTRSTAPTSSSALNTALAGLHATALHPLTASLVVADLADRDSAAAATRLAAVDGVVSAEPNRYVSGMSSGSTRLPAAAATTADADAAELARQAASAPSTAQLPTNYGLTSSLESWLNAGGVDAMGAYTDLTSRYGQLPGAGEIITNVSIGDLTDQSMADAGDTYVASNGPTTVVRNGQRYLDIPSMPLIPTWTADASGTLDPTGSTENQDATDGEILLDFGVMSPLPHDQQRSENTGDGLTDLLGIAPGASYRLVVPSEPTMDQVGTALLAAARQTPRPDVINASLGFGTDTTGFAGRYLEDDPAMQSIIATIVHRYGITVTVSANDGTRLYTPASVGPDGGSTPTDVTRNASATTSVDDDAASTTPSEVLDSGAIAAGGSTTDDTLADGASGAATVAETRISGSGDFSSGFGTRINLSAPSDNIPAFEHSGSTAQSVGVFLSGGTSASAPEIAAAAAVVQQTARLTGRTLTPHQIRDLLVRTARPVGTPAQIDQDLQVGPQLDLTAAVESLLPAAKGGKGGKDPVIDRISVAHRVTIGGLGGTFVEYTDPGAVDLAGPVDGDGNATGQGLSGPVTIAADISYPDRSAGREADYTLTVGRTTFHSDTPSIRATPAQLLAAAGLPVVATTARTVDYTFTVRDHDGRSAEQSGRLTFTASDGTVTEAAAPTVRTVARAGDSVTVHYDLSGVRNVSSPELVLSTVGHWNPALAPLFNPAWTAQLSATEGTVTIPASAFTGGGGIYGVGIIQNNEQPQVPVYGEFAPIRVQAAAASSRPDAPTLGAPGQPTGHTVTVTRSAPGFTLHYSTDNARGAVLEISAPAPTLYGSLNTFTAQNGVGRDGDGFDTGSVVYRQLPGRSGTVELDALKLGLATSVQYNVRIVPVDKDGTATGQASPSSALIVDDGPAPGGGTVTDFVTAGTDSVAAVSGSTGSTGTSVRHYDPATGRYGAVITSDTTATAGYGVLGVDPVAHTVLLTHWVSSKAQSVEVWDLGSDTEIGSPITLTSSQDILLGGRVDPARHRAALLVWAKPGNVDQLIPLDLSTATAGSPVALDTTTAQKRGAYFYGMDVDRSTGLFQVAHLGGGGLCFGPGTAQVADVDLDTGTVTDAPTSATRCGVQFASSQNGTSSWLLGYTAISVNFPGTTGLVGFDESTLAPAGSLTQRQESPLAFAVDSVHNVAVVAYGTPLGKVVLGQPFAQTTDSNAMSQLDVVDLSTGAVLKTLSDSNFIQGFGSAFDATTEPAVQLDPATRTGWTYGPDGTQIQQFSY</sequence>
<evidence type="ECO:0000313" key="6">
    <source>
        <dbReference type="EMBL" id="MFC1443029.1"/>
    </source>
</evidence>
<comment type="caution">
    <text evidence="6">The sequence shown here is derived from an EMBL/GenBank/DDBJ whole genome shotgun (WGS) entry which is preliminary data.</text>
</comment>
<evidence type="ECO:0000313" key="7">
    <source>
        <dbReference type="Proteomes" id="UP001592581"/>
    </source>
</evidence>
<keyword evidence="7" id="KW-1185">Reference proteome</keyword>
<evidence type="ECO:0000256" key="3">
    <source>
        <dbReference type="ARBA" id="ARBA00022825"/>
    </source>
</evidence>
<dbReference type="SUPFAM" id="SSF52743">
    <property type="entry name" value="Subtilisin-like"/>
    <property type="match status" value="1"/>
</dbReference>
<keyword evidence="5" id="KW-0732">Signal</keyword>
<dbReference type="EMBL" id="JBEUKS010000015">
    <property type="protein sequence ID" value="MFC1443029.1"/>
    <property type="molecule type" value="Genomic_DNA"/>
</dbReference>
<accession>A0ABV6XXQ7</accession>
<dbReference type="Gene3D" id="3.40.50.200">
    <property type="entry name" value="Peptidase S8/S53 domain"/>
    <property type="match status" value="1"/>
</dbReference>
<evidence type="ECO:0000256" key="4">
    <source>
        <dbReference type="SAM" id="MobiDB-lite"/>
    </source>
</evidence>
<feature type="region of interest" description="Disordered" evidence="4">
    <location>
        <begin position="36"/>
        <end position="75"/>
    </location>
</feature>
<proteinExistence type="predicted"/>
<evidence type="ECO:0000256" key="2">
    <source>
        <dbReference type="ARBA" id="ARBA00022801"/>
    </source>
</evidence>
<keyword evidence="1" id="KW-0645">Protease</keyword>
<dbReference type="Proteomes" id="UP001592581">
    <property type="component" value="Unassembled WGS sequence"/>
</dbReference>
<keyword evidence="2" id="KW-0378">Hydrolase</keyword>
<feature type="chain" id="PRO_5045651963" description="Peptidase S8/S53 domain-containing protein" evidence="5">
    <location>
        <begin position="33"/>
        <end position="1363"/>
    </location>
</feature>
<evidence type="ECO:0008006" key="8">
    <source>
        <dbReference type="Google" id="ProtNLM"/>
    </source>
</evidence>